<dbReference type="Pfam" id="PF00392">
    <property type="entry name" value="GntR"/>
    <property type="match status" value="1"/>
</dbReference>
<dbReference type="PRINTS" id="PR00035">
    <property type="entry name" value="HTHGNTR"/>
</dbReference>
<keyword evidence="1" id="KW-0805">Transcription regulation</keyword>
<dbReference type="RefSeq" id="WP_254168438.1">
    <property type="nucleotide sequence ID" value="NZ_JANAFB010000044.1"/>
</dbReference>
<dbReference type="EMBL" id="JANAFB010000044">
    <property type="protein sequence ID" value="MCP3426974.1"/>
    <property type="molecule type" value="Genomic_DNA"/>
</dbReference>
<reference evidence="5" key="1">
    <citation type="submission" date="2022-06" db="EMBL/GenBank/DDBJ databases">
        <title>Rothia sp. isolated from sandalwood seedling.</title>
        <authorList>
            <person name="Tuikhar N."/>
            <person name="Kirdat K."/>
            <person name="Thorat V."/>
            <person name="Swetha P."/>
            <person name="Padma S."/>
            <person name="Sundararaj R."/>
            <person name="Yadav A."/>
        </authorList>
    </citation>
    <scope>NUCLEOTIDE SEQUENCE</scope>
    <source>
        <strain evidence="5">AR01</strain>
    </source>
</reference>
<dbReference type="GO" id="GO:0003677">
    <property type="term" value="F:DNA binding"/>
    <property type="evidence" value="ECO:0007669"/>
    <property type="project" value="UniProtKB-KW"/>
</dbReference>
<keyword evidence="6" id="KW-1185">Reference proteome</keyword>
<gene>
    <name evidence="5" type="ORF">NBM05_13385</name>
</gene>
<dbReference type="GO" id="GO:0003700">
    <property type="term" value="F:DNA-binding transcription factor activity"/>
    <property type="evidence" value="ECO:0007669"/>
    <property type="project" value="InterPro"/>
</dbReference>
<comment type="caution">
    <text evidence="5">The sequence shown here is derived from an EMBL/GenBank/DDBJ whole genome shotgun (WGS) entry which is preliminary data.</text>
</comment>
<dbReference type="SUPFAM" id="SSF48008">
    <property type="entry name" value="GntR ligand-binding domain-like"/>
    <property type="match status" value="1"/>
</dbReference>
<sequence length="227" mass="25279">MTSLDHLPHLQTGPALLDALRRKVLSDDVELGVPLSEAQLAQEFDVSRTPIREALRQLQAEGLVEIRSKVGTFIREPDHREMAELFQIKGSLEGLAAGLLAQRGPVAELDALRANIEDSERAAAAGDAELYSRLVHEFHWTIVQGADNRKLVEHYSRLMNQLAYHRLVRTSLKQKGRIRASTGEHERVLERILDKDAARAEMIMRQHVAASASSTIHELAMQAESGS</sequence>
<evidence type="ECO:0000256" key="1">
    <source>
        <dbReference type="ARBA" id="ARBA00023015"/>
    </source>
</evidence>
<dbReference type="Proteomes" id="UP001139502">
    <property type="component" value="Unassembled WGS sequence"/>
</dbReference>
<dbReference type="InterPro" id="IPR008920">
    <property type="entry name" value="TF_FadR/GntR_C"/>
</dbReference>
<dbReference type="PANTHER" id="PTHR43537">
    <property type="entry name" value="TRANSCRIPTIONAL REGULATOR, GNTR FAMILY"/>
    <property type="match status" value="1"/>
</dbReference>
<dbReference type="SUPFAM" id="SSF46785">
    <property type="entry name" value="Winged helix' DNA-binding domain"/>
    <property type="match status" value="1"/>
</dbReference>
<evidence type="ECO:0000259" key="4">
    <source>
        <dbReference type="PROSITE" id="PS50949"/>
    </source>
</evidence>
<feature type="domain" description="HTH gntR-type" evidence="4">
    <location>
        <begin position="10"/>
        <end position="77"/>
    </location>
</feature>
<dbReference type="InterPro" id="IPR011711">
    <property type="entry name" value="GntR_C"/>
</dbReference>
<accession>A0A9X2HC78</accession>
<name>A0A9X2HC78_9MICC</name>
<keyword evidence="2" id="KW-0238">DNA-binding</keyword>
<dbReference type="Gene3D" id="1.20.120.530">
    <property type="entry name" value="GntR ligand-binding domain-like"/>
    <property type="match status" value="1"/>
</dbReference>
<dbReference type="PANTHER" id="PTHR43537:SF5">
    <property type="entry name" value="UXU OPERON TRANSCRIPTIONAL REGULATOR"/>
    <property type="match status" value="1"/>
</dbReference>
<protein>
    <submittedName>
        <fullName evidence="5">GntR family transcriptional regulator</fullName>
    </submittedName>
</protein>
<dbReference type="SMART" id="SM00895">
    <property type="entry name" value="FCD"/>
    <property type="match status" value="1"/>
</dbReference>
<dbReference type="PROSITE" id="PS50949">
    <property type="entry name" value="HTH_GNTR"/>
    <property type="match status" value="1"/>
</dbReference>
<dbReference type="InterPro" id="IPR036388">
    <property type="entry name" value="WH-like_DNA-bd_sf"/>
</dbReference>
<dbReference type="InterPro" id="IPR036390">
    <property type="entry name" value="WH_DNA-bd_sf"/>
</dbReference>
<dbReference type="AlphaFoldDB" id="A0A9X2HC78"/>
<keyword evidence="3" id="KW-0804">Transcription</keyword>
<dbReference type="InterPro" id="IPR000524">
    <property type="entry name" value="Tscrpt_reg_HTH_GntR"/>
</dbReference>
<dbReference type="SMART" id="SM00345">
    <property type="entry name" value="HTH_GNTR"/>
    <property type="match status" value="1"/>
</dbReference>
<dbReference type="CDD" id="cd07377">
    <property type="entry name" value="WHTH_GntR"/>
    <property type="match status" value="1"/>
</dbReference>
<evidence type="ECO:0000313" key="5">
    <source>
        <dbReference type="EMBL" id="MCP3426974.1"/>
    </source>
</evidence>
<evidence type="ECO:0000256" key="3">
    <source>
        <dbReference type="ARBA" id="ARBA00023163"/>
    </source>
</evidence>
<dbReference type="Gene3D" id="1.10.10.10">
    <property type="entry name" value="Winged helix-like DNA-binding domain superfamily/Winged helix DNA-binding domain"/>
    <property type="match status" value="1"/>
</dbReference>
<dbReference type="Pfam" id="PF07729">
    <property type="entry name" value="FCD"/>
    <property type="match status" value="1"/>
</dbReference>
<evidence type="ECO:0000256" key="2">
    <source>
        <dbReference type="ARBA" id="ARBA00023125"/>
    </source>
</evidence>
<proteinExistence type="predicted"/>
<evidence type="ECO:0000313" key="6">
    <source>
        <dbReference type="Proteomes" id="UP001139502"/>
    </source>
</evidence>
<organism evidence="5 6">
    <name type="scientific">Rothia santali</name>
    <dbReference type="NCBI Taxonomy" id="2949643"/>
    <lineage>
        <taxon>Bacteria</taxon>
        <taxon>Bacillati</taxon>
        <taxon>Actinomycetota</taxon>
        <taxon>Actinomycetes</taxon>
        <taxon>Micrococcales</taxon>
        <taxon>Micrococcaceae</taxon>
        <taxon>Rothia</taxon>
    </lineage>
</organism>